<feature type="transmembrane region" description="Helical" evidence="1">
    <location>
        <begin position="167"/>
        <end position="185"/>
    </location>
</feature>
<name>A0ABV6YV13_UNCC1</name>
<keyword evidence="1" id="KW-0472">Membrane</keyword>
<feature type="transmembrane region" description="Helical" evidence="1">
    <location>
        <begin position="65"/>
        <end position="82"/>
    </location>
</feature>
<evidence type="ECO:0000313" key="2">
    <source>
        <dbReference type="EMBL" id="MFC1849913.1"/>
    </source>
</evidence>
<keyword evidence="1" id="KW-1133">Transmembrane helix</keyword>
<gene>
    <name evidence="2" type="ORF">ACFL27_06860</name>
</gene>
<proteinExistence type="predicted"/>
<keyword evidence="3" id="KW-1185">Reference proteome</keyword>
<protein>
    <submittedName>
        <fullName evidence="2">Uncharacterized protein</fullName>
    </submittedName>
</protein>
<reference evidence="2 3" key="1">
    <citation type="submission" date="2024-09" db="EMBL/GenBank/DDBJ databases">
        <title>Laminarin stimulates single cell rates of sulfate reduction while oxygen inhibits transcriptomic activity in coastal marine sediment.</title>
        <authorList>
            <person name="Lindsay M."/>
            <person name="Orcutt B."/>
            <person name="Emerson D."/>
            <person name="Stepanauskas R."/>
            <person name="D'Angelo T."/>
        </authorList>
    </citation>
    <scope>NUCLEOTIDE SEQUENCE [LARGE SCALE GENOMIC DNA]</scope>
    <source>
        <strain evidence="2">SAG AM-311-K15</strain>
    </source>
</reference>
<comment type="caution">
    <text evidence="2">The sequence shown here is derived from an EMBL/GenBank/DDBJ whole genome shotgun (WGS) entry which is preliminary data.</text>
</comment>
<feature type="transmembrane region" description="Helical" evidence="1">
    <location>
        <begin position="34"/>
        <end position="53"/>
    </location>
</feature>
<keyword evidence="1" id="KW-0812">Transmembrane</keyword>
<dbReference type="EMBL" id="JBHPBY010000065">
    <property type="protein sequence ID" value="MFC1849913.1"/>
    <property type="molecule type" value="Genomic_DNA"/>
</dbReference>
<sequence length="213" mass="24661">MSEIFQIWIAGFLTLCIFSFLYKDNPFYRFAENLYAGLSFGYYIGLQYNTVIIPNVWEKVIQGDYTTVPAVVIGIMLFFRYLPWKKVSQTSTWALALYVGYYVGVTMMQKIHGEIIPQIQATIVDLRPVFTLKTLNNVIVIIGVLSVLIYFYFSRRNTGIIGHLSKIGIWFAMVCFGATFGYTIMGRISLLIGRFQFLVEQWVPSFKNFYQLF</sequence>
<accession>A0ABV6YV13</accession>
<evidence type="ECO:0000256" key="1">
    <source>
        <dbReference type="SAM" id="Phobius"/>
    </source>
</evidence>
<feature type="transmembrane region" description="Helical" evidence="1">
    <location>
        <begin position="6"/>
        <end position="22"/>
    </location>
</feature>
<evidence type="ECO:0000313" key="3">
    <source>
        <dbReference type="Proteomes" id="UP001594351"/>
    </source>
</evidence>
<organism evidence="2 3">
    <name type="scientific">candidate division CSSED10-310 bacterium</name>
    <dbReference type="NCBI Taxonomy" id="2855610"/>
    <lineage>
        <taxon>Bacteria</taxon>
        <taxon>Bacteria division CSSED10-310</taxon>
    </lineage>
</organism>
<dbReference type="Proteomes" id="UP001594351">
    <property type="component" value="Unassembled WGS sequence"/>
</dbReference>
<feature type="transmembrane region" description="Helical" evidence="1">
    <location>
        <begin position="135"/>
        <end position="155"/>
    </location>
</feature>